<organism evidence="1 2">
    <name type="scientific">Flavobacterium suncheonense GH29-5 = DSM 17707</name>
    <dbReference type="NCBI Taxonomy" id="1121899"/>
    <lineage>
        <taxon>Bacteria</taxon>
        <taxon>Pseudomonadati</taxon>
        <taxon>Bacteroidota</taxon>
        <taxon>Flavobacteriia</taxon>
        <taxon>Flavobacteriales</taxon>
        <taxon>Flavobacteriaceae</taxon>
        <taxon>Flavobacterium</taxon>
    </lineage>
</organism>
<keyword evidence="2" id="KW-1185">Reference proteome</keyword>
<dbReference type="STRING" id="1121899.GCA_000430025_02662"/>
<evidence type="ECO:0000313" key="1">
    <source>
        <dbReference type="EMBL" id="KGO86672.1"/>
    </source>
</evidence>
<dbReference type="Proteomes" id="UP000030121">
    <property type="component" value="Unassembled WGS sequence"/>
</dbReference>
<dbReference type="AlphaFoldDB" id="A0A0A2M241"/>
<dbReference type="eggNOG" id="ENOG502ZNBB">
    <property type="taxonomic scope" value="Bacteria"/>
</dbReference>
<proteinExistence type="predicted"/>
<evidence type="ECO:0000313" key="2">
    <source>
        <dbReference type="Proteomes" id="UP000030121"/>
    </source>
</evidence>
<sequence>MNHGTYLTNDKLGYITIYPNNTFGYVSFFDTSPYLESKKKKSFIKGFLIKEQGAGTYIFDKKNIELKFTDEKTPIDSLKIEKKTNTSDSLTITILPIYNSNMLGKSELTITNEELNLDLWTTEKISFKVLKEKIPFKINTNFQAELIIDEMNDYIIKIYINTFRIRNSSNLASKKFKLSTLTYLK</sequence>
<reference evidence="1 2" key="1">
    <citation type="submission" date="2013-09" db="EMBL/GenBank/DDBJ databases">
        <authorList>
            <person name="Zeng Z."/>
            <person name="Chen C."/>
        </authorList>
    </citation>
    <scope>NUCLEOTIDE SEQUENCE [LARGE SCALE GENOMIC DNA]</scope>
    <source>
        <strain evidence="1 2">GH29-5</strain>
    </source>
</reference>
<name>A0A0A2M241_9FLAO</name>
<comment type="caution">
    <text evidence="1">The sequence shown here is derived from an EMBL/GenBank/DDBJ whole genome shotgun (WGS) entry which is preliminary data.</text>
</comment>
<dbReference type="EMBL" id="JRLW01000025">
    <property type="protein sequence ID" value="KGO86672.1"/>
    <property type="molecule type" value="Genomic_DNA"/>
</dbReference>
<protein>
    <submittedName>
        <fullName evidence="1">Uncharacterized protein</fullName>
    </submittedName>
</protein>
<gene>
    <name evidence="1" type="ORF">Q764_13585</name>
</gene>
<accession>A0A0A2M241</accession>